<dbReference type="InterPro" id="IPR028082">
    <property type="entry name" value="Peripla_BP_I"/>
</dbReference>
<gene>
    <name evidence="5" type="primary">braC</name>
    <name evidence="5" type="ORF">Hgul01_01604</name>
</gene>
<comment type="caution">
    <text evidence="5">The sequence shown here is derived from an EMBL/GenBank/DDBJ whole genome shotgun (WGS) entry which is preliminary data.</text>
</comment>
<dbReference type="InterPro" id="IPR028081">
    <property type="entry name" value="Leu-bd"/>
</dbReference>
<protein>
    <submittedName>
        <fullName evidence="5">Leucine-, isoleucine-, valine-, threonine-, and alanine-binding protein</fullName>
    </submittedName>
</protein>
<keyword evidence="6" id="KW-1185">Reference proteome</keyword>
<dbReference type="PANTHER" id="PTHR47151:SF2">
    <property type="entry name" value="AMINO ACID BINDING PROTEIN"/>
    <property type="match status" value="1"/>
</dbReference>
<feature type="domain" description="Leucine-binding protein" evidence="4">
    <location>
        <begin position="36"/>
        <end position="401"/>
    </location>
</feature>
<dbReference type="PANTHER" id="PTHR47151">
    <property type="entry name" value="LEU/ILE/VAL-BINDING ABC TRANSPORTER SUBUNIT"/>
    <property type="match status" value="1"/>
</dbReference>
<sequence>MKRFLSFSLVLTMIMVILAACGTQTESGGTTAASTTVTIVSSLPRTGSSKGQTDTIVNAIKMRLEEANYSACEGKATIKYEDLDDATAAKGAWDEAKEAENANAAASNKDVMVYIGTFNSGAAKISIPILNNAGIVMISPANTYPGLTKDGKGDAGEPGVYYPKGTRNYTRVVPADDLQGAAAGNWAKELGVTNVYILDDTELYGKGIADVFASTAEKNGIKIAGRDSIDAKASDYKALMSKIAATNPDMIYFGGITQSNAGQLVKDMRAAGMTADKVKFMGPDGIFEQAFIDAAGADNAEGVYATFGGVPPAKLEGKGAEWYNAYKTKFSAEPEAYAVYGYESTNVALAAINKSCDSLTRETILKNVFATKDFDGVLGKWSFDASGDTTLTQMSGQQIKNGVFEFVQILK</sequence>
<evidence type="ECO:0000313" key="6">
    <source>
        <dbReference type="Proteomes" id="UP001428290"/>
    </source>
</evidence>
<dbReference type="RefSeq" id="WP_345721427.1">
    <property type="nucleotide sequence ID" value="NZ_BAABRU010000005.1"/>
</dbReference>
<reference evidence="5 6" key="1">
    <citation type="submission" date="2024-02" db="EMBL/GenBank/DDBJ databases">
        <title>Herpetosiphon gulosus NBRC 112829.</title>
        <authorList>
            <person name="Ichikawa N."/>
            <person name="Katano-Makiyama Y."/>
            <person name="Hidaka K."/>
        </authorList>
    </citation>
    <scope>NUCLEOTIDE SEQUENCE [LARGE SCALE GENOMIC DNA]</scope>
    <source>
        <strain evidence="5 6">NBRC 112829</strain>
    </source>
</reference>
<organism evidence="5 6">
    <name type="scientific">Herpetosiphon gulosus</name>
    <dbReference type="NCBI Taxonomy" id="1973496"/>
    <lineage>
        <taxon>Bacteria</taxon>
        <taxon>Bacillati</taxon>
        <taxon>Chloroflexota</taxon>
        <taxon>Chloroflexia</taxon>
        <taxon>Herpetosiphonales</taxon>
        <taxon>Herpetosiphonaceae</taxon>
        <taxon>Herpetosiphon</taxon>
    </lineage>
</organism>
<keyword evidence="2 3" id="KW-0732">Signal</keyword>
<dbReference type="PROSITE" id="PS51257">
    <property type="entry name" value="PROKAR_LIPOPROTEIN"/>
    <property type="match status" value="1"/>
</dbReference>
<dbReference type="CDD" id="cd06342">
    <property type="entry name" value="PBP1_ABC_LIVBP-like"/>
    <property type="match status" value="1"/>
</dbReference>
<feature type="chain" id="PRO_5047006983" evidence="3">
    <location>
        <begin position="20"/>
        <end position="411"/>
    </location>
</feature>
<evidence type="ECO:0000256" key="2">
    <source>
        <dbReference type="ARBA" id="ARBA00022729"/>
    </source>
</evidence>
<name>A0ABP9WZ22_9CHLR</name>
<dbReference type="EMBL" id="BAABRU010000005">
    <property type="protein sequence ID" value="GAA5527811.1"/>
    <property type="molecule type" value="Genomic_DNA"/>
</dbReference>
<evidence type="ECO:0000256" key="3">
    <source>
        <dbReference type="SAM" id="SignalP"/>
    </source>
</evidence>
<dbReference type="Pfam" id="PF13458">
    <property type="entry name" value="Peripla_BP_6"/>
    <property type="match status" value="1"/>
</dbReference>
<dbReference type="Gene3D" id="3.40.50.2300">
    <property type="match status" value="2"/>
</dbReference>
<evidence type="ECO:0000259" key="4">
    <source>
        <dbReference type="Pfam" id="PF13458"/>
    </source>
</evidence>
<evidence type="ECO:0000313" key="5">
    <source>
        <dbReference type="EMBL" id="GAA5527811.1"/>
    </source>
</evidence>
<feature type="signal peptide" evidence="3">
    <location>
        <begin position="1"/>
        <end position="19"/>
    </location>
</feature>
<dbReference type="SUPFAM" id="SSF53822">
    <property type="entry name" value="Periplasmic binding protein-like I"/>
    <property type="match status" value="1"/>
</dbReference>
<accession>A0ABP9WZ22</accession>
<proteinExistence type="inferred from homology"/>
<dbReference type="Proteomes" id="UP001428290">
    <property type="component" value="Unassembled WGS sequence"/>
</dbReference>
<evidence type="ECO:0000256" key="1">
    <source>
        <dbReference type="ARBA" id="ARBA00010062"/>
    </source>
</evidence>
<comment type="similarity">
    <text evidence="1">Belongs to the leucine-binding protein family.</text>
</comment>